<dbReference type="PANTHER" id="PTHR22898">
    <property type="entry name" value="UNCHARACTERIZED GLYCOSOL TRANSFERASE-RELATED"/>
    <property type="match status" value="1"/>
</dbReference>
<evidence type="ECO:0000313" key="3">
    <source>
        <dbReference type="EMBL" id="KJH42789.1"/>
    </source>
</evidence>
<evidence type="ECO:0000313" key="4">
    <source>
        <dbReference type="Proteomes" id="UP000053766"/>
    </source>
</evidence>
<reference evidence="4" key="2">
    <citation type="journal article" date="2016" name="Sci. Rep.">
        <title>Dictyocaulus viviparus genome, variome and transcriptome elucidate lungworm biology and support future intervention.</title>
        <authorList>
            <person name="McNulty S.N."/>
            <person name="Strube C."/>
            <person name="Rosa B.A."/>
            <person name="Martin J.C."/>
            <person name="Tyagi R."/>
            <person name="Choi Y.J."/>
            <person name="Wang Q."/>
            <person name="Hallsworth Pepin K."/>
            <person name="Zhang X."/>
            <person name="Ozersky P."/>
            <person name="Wilson R.K."/>
            <person name="Sternberg P.W."/>
            <person name="Gasser R.B."/>
            <person name="Mitreva M."/>
        </authorList>
    </citation>
    <scope>NUCLEOTIDE SEQUENCE [LARGE SCALE GENOMIC DNA]</scope>
    <source>
        <strain evidence="4">HannoverDv2000</strain>
    </source>
</reference>
<dbReference type="AlphaFoldDB" id="A0A0D8XGC5"/>
<evidence type="ECO:0000256" key="1">
    <source>
        <dbReference type="ARBA" id="ARBA00022676"/>
    </source>
</evidence>
<dbReference type="OrthoDB" id="5849419at2759"/>
<evidence type="ECO:0008006" key="5">
    <source>
        <dbReference type="Google" id="ProtNLM"/>
    </source>
</evidence>
<dbReference type="Pfam" id="PF01531">
    <property type="entry name" value="Glyco_transf_11"/>
    <property type="match status" value="1"/>
</dbReference>
<proteinExistence type="predicted"/>
<dbReference type="PANTHER" id="PTHR22898:SF3">
    <property type="entry name" value="ALPHA-1,2-FUCOSYLTRANSFERASE-RELATED"/>
    <property type="match status" value="1"/>
</dbReference>
<sequence>MYHPVEMLSIPIHFHSLNFSITKSSCGPLSFIDVPYKGCCTYDPNIINTILTYNTKHAITLKIFYLQSYKFFNNLSSDVIRRFFTPAHHVRVAINTLFSIRPKKNALNICVHIRRGDMINSTEALASDEKFSISALRYIHDKAREEDSRLPYTYVMSDDPEWAVSVFKVYDHLYVAVRGNRPPNTEWEFSRQYCDRVLLTASISTYGYWIGYLSRGQRVYYNYDFTHENGIEAQLVPTDFWPTHWIALRYNAVEDEVIEWSPDN</sequence>
<organism evidence="3 4">
    <name type="scientific">Dictyocaulus viviparus</name>
    <name type="common">Bovine lungworm</name>
    <dbReference type="NCBI Taxonomy" id="29172"/>
    <lineage>
        <taxon>Eukaryota</taxon>
        <taxon>Metazoa</taxon>
        <taxon>Ecdysozoa</taxon>
        <taxon>Nematoda</taxon>
        <taxon>Chromadorea</taxon>
        <taxon>Rhabditida</taxon>
        <taxon>Rhabditina</taxon>
        <taxon>Rhabditomorpha</taxon>
        <taxon>Strongyloidea</taxon>
        <taxon>Metastrongylidae</taxon>
        <taxon>Dictyocaulus</taxon>
    </lineage>
</organism>
<dbReference type="STRING" id="29172.A0A0D8XGC5"/>
<dbReference type="GO" id="GO:0008107">
    <property type="term" value="F:galactoside 2-alpha-L-fucosyltransferase activity"/>
    <property type="evidence" value="ECO:0007669"/>
    <property type="project" value="InterPro"/>
</dbReference>
<keyword evidence="4" id="KW-1185">Reference proteome</keyword>
<keyword evidence="1" id="KW-0328">Glycosyltransferase</keyword>
<dbReference type="EMBL" id="KN716625">
    <property type="protein sequence ID" value="KJH42789.1"/>
    <property type="molecule type" value="Genomic_DNA"/>
</dbReference>
<evidence type="ECO:0000256" key="2">
    <source>
        <dbReference type="ARBA" id="ARBA00022679"/>
    </source>
</evidence>
<dbReference type="InterPro" id="IPR052501">
    <property type="entry name" value="Alpha-1-2_FucT"/>
</dbReference>
<dbReference type="GO" id="GO:0016020">
    <property type="term" value="C:membrane"/>
    <property type="evidence" value="ECO:0007669"/>
    <property type="project" value="InterPro"/>
</dbReference>
<gene>
    <name evidence="3" type="ORF">DICVIV_11220</name>
</gene>
<reference evidence="3 4" key="1">
    <citation type="submission" date="2013-11" db="EMBL/GenBank/DDBJ databases">
        <title>Draft genome of the bovine lungworm Dictyocaulus viviparus.</title>
        <authorList>
            <person name="Mitreva M."/>
        </authorList>
    </citation>
    <scope>NUCLEOTIDE SEQUENCE [LARGE SCALE GENOMIC DNA]</scope>
    <source>
        <strain evidence="3 4">HannoverDv2000</strain>
    </source>
</reference>
<dbReference type="Proteomes" id="UP000053766">
    <property type="component" value="Unassembled WGS sequence"/>
</dbReference>
<name>A0A0D8XGC5_DICVI</name>
<dbReference type="InterPro" id="IPR002516">
    <property type="entry name" value="Glyco_trans_11"/>
</dbReference>
<protein>
    <recommendedName>
        <fullName evidence="5">L-Fucosyltransferase</fullName>
    </recommendedName>
</protein>
<dbReference type="GO" id="GO:0005975">
    <property type="term" value="P:carbohydrate metabolic process"/>
    <property type="evidence" value="ECO:0007669"/>
    <property type="project" value="InterPro"/>
</dbReference>
<accession>A0A0D8XGC5</accession>
<keyword evidence="2" id="KW-0808">Transferase</keyword>